<gene>
    <name evidence="1" type="ORF">A9D12_01485</name>
</gene>
<dbReference type="STRING" id="1112.A9D12_01485"/>
<dbReference type="AlphaFoldDB" id="A0A192D7B3"/>
<accession>A0A192D7B3</accession>
<dbReference type="KEGG" id="pns:A9D12_01485"/>
<keyword evidence="2" id="KW-1185">Reference proteome</keyword>
<dbReference type="EMBL" id="CP016033">
    <property type="protein sequence ID" value="ANK14000.1"/>
    <property type="molecule type" value="Genomic_DNA"/>
</dbReference>
<name>A0A192D7B3_9SPHN</name>
<proteinExistence type="predicted"/>
<dbReference type="Proteomes" id="UP000078263">
    <property type="component" value="Chromosome"/>
</dbReference>
<reference evidence="1 2" key="1">
    <citation type="submission" date="2016-05" db="EMBL/GenBank/DDBJ databases">
        <title>Compelete Genome Sequence of Bacteriochlorophyll-Synthesizing Bacterium Porphyrobacter neustonensis DSM 9434.</title>
        <authorList>
            <person name="Shi X.-L."/>
            <person name="Wu Y.-H."/>
            <person name="Cheng H."/>
            <person name="Xu L."/>
            <person name="Zhang X.-Q."/>
            <person name="Wang C.-S."/>
            <person name="Xu X.-W."/>
        </authorList>
    </citation>
    <scope>NUCLEOTIDE SEQUENCE [LARGE SCALE GENOMIC DNA]</scope>
    <source>
        <strain evidence="1 2">DSM 9434</strain>
    </source>
</reference>
<evidence type="ECO:0000313" key="2">
    <source>
        <dbReference type="Proteomes" id="UP000078263"/>
    </source>
</evidence>
<sequence>MAPEKWRCEDFSFSDQQLISIDGFLKTPDHAISHAVLQNFARITPQYPGVRAALPARVCADWLTMLAPLLDHWFGAPAGGRGWAMQAWYSLVTTPPHALIPMQRLPHVDGTDPAQIAMMLYLSPGGPHGGTAFFRHLSTGLEALTGETYPRYAAAVQADHARTGMPPAAYPTDGAPHFARTHVAEGRFNRAIFYRGNILHSGVIDNLAPLGTTPADGRLTINAFFRPAAE</sequence>
<organism evidence="1 2">
    <name type="scientific">Erythrobacter neustonensis</name>
    <dbReference type="NCBI Taxonomy" id="1112"/>
    <lineage>
        <taxon>Bacteria</taxon>
        <taxon>Pseudomonadati</taxon>
        <taxon>Pseudomonadota</taxon>
        <taxon>Alphaproteobacteria</taxon>
        <taxon>Sphingomonadales</taxon>
        <taxon>Erythrobacteraceae</taxon>
        <taxon>Erythrobacter/Porphyrobacter group</taxon>
        <taxon>Erythrobacter</taxon>
    </lineage>
</organism>
<dbReference type="InterPro" id="IPR045617">
    <property type="entry name" value="DUF6445"/>
</dbReference>
<dbReference type="Pfam" id="PF20043">
    <property type="entry name" value="DUF6445"/>
    <property type="match status" value="1"/>
</dbReference>
<protein>
    <submittedName>
        <fullName evidence="1">Uncharacterized protein</fullName>
    </submittedName>
</protein>
<evidence type="ECO:0000313" key="1">
    <source>
        <dbReference type="EMBL" id="ANK14000.1"/>
    </source>
</evidence>